<comment type="caution">
    <text evidence="3">The sequence shown here is derived from an EMBL/GenBank/DDBJ whole genome shotgun (WGS) entry which is preliminary data.</text>
</comment>
<gene>
    <name evidence="3" type="ORF">D9615_010362</name>
</gene>
<protein>
    <recommendedName>
        <fullName evidence="2">DUF6534 domain-containing protein</fullName>
    </recommendedName>
</protein>
<dbReference type="PANTHER" id="PTHR40465:SF1">
    <property type="entry name" value="DUF6534 DOMAIN-CONTAINING PROTEIN"/>
    <property type="match status" value="1"/>
</dbReference>
<sequence>MENIETASLFDRSTVAGLQAQAIPPPPISHLLSSSLVMPDFNGPILIGNLLNYALMGVLAVQVYFYTLTFRGDKLAIKLLVYLVLFLDIIQTCFSTHYIWYIAVDDGEYFNRFHGTWSLRTHTPLAGIIAFIAQSFFAWRIWVLKGDSRLMTPLVIAILLAALASCVLSICFGITLNELLIDGPVPKRNTFSGWHYLGIFCDVLITVTLVVQLWAKRSSDFKFVNHVLHRATRMAVETGGLTCAIATVELVLYLRDWNPYFFSLVIFSGKVYSNSMLASLNSRAPTFQKDYPADVEVWPPSTTKTTVLVAGAEV</sequence>
<feature type="transmembrane region" description="Helical" evidence="1">
    <location>
        <begin position="45"/>
        <end position="67"/>
    </location>
</feature>
<proteinExistence type="predicted"/>
<evidence type="ECO:0000313" key="4">
    <source>
        <dbReference type="Proteomes" id="UP000565441"/>
    </source>
</evidence>
<keyword evidence="1" id="KW-0812">Transmembrane</keyword>
<feature type="transmembrane region" description="Helical" evidence="1">
    <location>
        <begin position="123"/>
        <end position="142"/>
    </location>
</feature>
<dbReference type="Proteomes" id="UP000565441">
    <property type="component" value="Unassembled WGS sequence"/>
</dbReference>
<organism evidence="3 4">
    <name type="scientific">Tricholomella constricta</name>
    <dbReference type="NCBI Taxonomy" id="117010"/>
    <lineage>
        <taxon>Eukaryota</taxon>
        <taxon>Fungi</taxon>
        <taxon>Dikarya</taxon>
        <taxon>Basidiomycota</taxon>
        <taxon>Agaricomycotina</taxon>
        <taxon>Agaricomycetes</taxon>
        <taxon>Agaricomycetidae</taxon>
        <taxon>Agaricales</taxon>
        <taxon>Tricholomatineae</taxon>
        <taxon>Lyophyllaceae</taxon>
        <taxon>Tricholomella</taxon>
    </lineage>
</organism>
<keyword evidence="4" id="KW-1185">Reference proteome</keyword>
<feature type="transmembrane region" description="Helical" evidence="1">
    <location>
        <begin position="154"/>
        <end position="176"/>
    </location>
</feature>
<reference evidence="3 4" key="1">
    <citation type="journal article" date="2020" name="ISME J.">
        <title>Uncovering the hidden diversity of litter-decomposition mechanisms in mushroom-forming fungi.</title>
        <authorList>
            <person name="Floudas D."/>
            <person name="Bentzer J."/>
            <person name="Ahren D."/>
            <person name="Johansson T."/>
            <person name="Persson P."/>
            <person name="Tunlid A."/>
        </authorList>
    </citation>
    <scope>NUCLEOTIDE SEQUENCE [LARGE SCALE GENOMIC DNA]</scope>
    <source>
        <strain evidence="3 4">CBS 661.87</strain>
    </source>
</reference>
<dbReference type="InterPro" id="IPR045339">
    <property type="entry name" value="DUF6534"/>
</dbReference>
<evidence type="ECO:0000259" key="2">
    <source>
        <dbReference type="Pfam" id="PF20152"/>
    </source>
</evidence>
<name>A0A8H5LSZ2_9AGAR</name>
<feature type="transmembrane region" description="Helical" evidence="1">
    <location>
        <begin position="79"/>
        <end position="103"/>
    </location>
</feature>
<dbReference type="PANTHER" id="PTHR40465">
    <property type="entry name" value="CHROMOSOME 1, WHOLE GENOME SHOTGUN SEQUENCE"/>
    <property type="match status" value="1"/>
</dbReference>
<dbReference type="OrthoDB" id="3262409at2759"/>
<accession>A0A8H5LSZ2</accession>
<dbReference type="EMBL" id="JAACJP010000060">
    <property type="protein sequence ID" value="KAF5368259.1"/>
    <property type="molecule type" value="Genomic_DNA"/>
</dbReference>
<evidence type="ECO:0000256" key="1">
    <source>
        <dbReference type="SAM" id="Phobius"/>
    </source>
</evidence>
<keyword evidence="1" id="KW-1133">Transmembrane helix</keyword>
<keyword evidence="1" id="KW-0472">Membrane</keyword>
<feature type="domain" description="DUF6534" evidence="2">
    <location>
        <begin position="199"/>
        <end position="284"/>
    </location>
</feature>
<dbReference type="AlphaFoldDB" id="A0A8H5LSZ2"/>
<feature type="transmembrane region" description="Helical" evidence="1">
    <location>
        <begin position="196"/>
        <end position="215"/>
    </location>
</feature>
<dbReference type="Pfam" id="PF20152">
    <property type="entry name" value="DUF6534"/>
    <property type="match status" value="1"/>
</dbReference>
<evidence type="ECO:0000313" key="3">
    <source>
        <dbReference type="EMBL" id="KAF5368259.1"/>
    </source>
</evidence>